<keyword evidence="10" id="KW-0249">Electron transport</keyword>
<dbReference type="GO" id="GO:0005743">
    <property type="term" value="C:mitochondrial inner membrane"/>
    <property type="evidence" value="ECO:0007669"/>
    <property type="project" value="UniProtKB-SubCell"/>
</dbReference>
<dbReference type="InterPro" id="IPR037232">
    <property type="entry name" value="NADH_quin_OxRdtase_su_C/D-like"/>
</dbReference>
<evidence type="ECO:0000256" key="17">
    <source>
        <dbReference type="ARBA" id="ARBA00049551"/>
    </source>
</evidence>
<dbReference type="EC" id="7.1.1.2" evidence="4"/>
<organism evidence="20">
    <name type="scientific">Stipa capillata</name>
    <dbReference type="NCBI Taxonomy" id="665498"/>
    <lineage>
        <taxon>Eukaryota</taxon>
        <taxon>Viridiplantae</taxon>
        <taxon>Streptophyta</taxon>
        <taxon>Embryophyta</taxon>
        <taxon>Tracheophyta</taxon>
        <taxon>Spermatophyta</taxon>
        <taxon>Magnoliopsida</taxon>
        <taxon>Liliopsida</taxon>
        <taxon>Poales</taxon>
        <taxon>Poaceae</taxon>
        <taxon>BOP clade</taxon>
        <taxon>Pooideae</taxon>
        <taxon>Stipodae</taxon>
        <taxon>Stipeae</taxon>
        <taxon>Stipa</taxon>
    </lineage>
</organism>
<evidence type="ECO:0000259" key="19">
    <source>
        <dbReference type="Pfam" id="PF00329"/>
    </source>
</evidence>
<accession>A0A8F5V9Y0</accession>
<keyword evidence="12" id="KW-0520">NAD</keyword>
<evidence type="ECO:0000256" key="4">
    <source>
        <dbReference type="ARBA" id="ARBA00012944"/>
    </source>
</evidence>
<dbReference type="PANTHER" id="PTHR10884">
    <property type="entry name" value="NADH DEHYDROGENASE UBIQUINONE IRON-SULFUR PROTEIN 3"/>
    <property type="match status" value="1"/>
</dbReference>
<keyword evidence="11" id="KW-0560">Oxidoreductase</keyword>
<evidence type="ECO:0000256" key="5">
    <source>
        <dbReference type="ARBA" id="ARBA00022448"/>
    </source>
</evidence>
<dbReference type="Gene3D" id="3.30.460.80">
    <property type="entry name" value="NADH:ubiquinone oxidoreductase, 30kDa subunit"/>
    <property type="match status" value="1"/>
</dbReference>
<geneLocation type="mitochondrion" evidence="20"/>
<dbReference type="GO" id="GO:0008137">
    <property type="term" value="F:NADH dehydrogenase (ubiquinone) activity"/>
    <property type="evidence" value="ECO:0007669"/>
    <property type="project" value="UniProtKB-EC"/>
</dbReference>
<name>A0A8F5V9Y0_9POAL</name>
<dbReference type="EMBL" id="MZ161093">
    <property type="protein sequence ID" value="QXO87001.1"/>
    <property type="molecule type" value="Genomic_DNA"/>
</dbReference>
<reference evidence="20" key="1">
    <citation type="submission" date="2021-05" db="EMBL/GenBank/DDBJ databases">
        <title>The first draft genome of feather grasses using SMRT sequencing and its implications in molecular studies of Stipa.</title>
        <authorList>
            <person name="Baiakhmetov E."/>
            <person name="Guyomar C."/>
            <person name="Shelest E."/>
            <person name="Nobis M."/>
            <person name="Gudkova P.D."/>
        </authorList>
    </citation>
    <scope>NUCLEOTIDE SEQUENCE</scope>
</reference>
<dbReference type="PANTHER" id="PTHR10884:SF14">
    <property type="entry name" value="NADH DEHYDROGENASE [UBIQUINONE] IRON-SULFUR PROTEIN 3, MITOCHONDRIAL"/>
    <property type="match status" value="1"/>
</dbReference>
<evidence type="ECO:0000256" key="10">
    <source>
        <dbReference type="ARBA" id="ARBA00022982"/>
    </source>
</evidence>
<evidence type="ECO:0000256" key="9">
    <source>
        <dbReference type="ARBA" id="ARBA00022967"/>
    </source>
</evidence>
<evidence type="ECO:0000256" key="14">
    <source>
        <dbReference type="ARBA" id="ARBA00023128"/>
    </source>
</evidence>
<evidence type="ECO:0000256" key="13">
    <source>
        <dbReference type="ARBA" id="ARBA00023075"/>
    </source>
</evidence>
<evidence type="ECO:0000256" key="18">
    <source>
        <dbReference type="ARBA" id="ARBA00082663"/>
    </source>
</evidence>
<dbReference type="FunFam" id="3.30.460.80:FF:000005">
    <property type="entry name" value="NADH dehydrogenase subunit 9"/>
    <property type="match status" value="1"/>
</dbReference>
<keyword evidence="6" id="KW-0691">RNA editing</keyword>
<evidence type="ECO:0000256" key="6">
    <source>
        <dbReference type="ARBA" id="ARBA00022495"/>
    </source>
</evidence>
<feature type="domain" description="NADH:ubiquinone oxidoreductase 30kDa subunit" evidence="19">
    <location>
        <begin position="104"/>
        <end position="216"/>
    </location>
</feature>
<proteinExistence type="inferred from homology"/>
<evidence type="ECO:0000256" key="3">
    <source>
        <dbReference type="ARBA" id="ARBA00007569"/>
    </source>
</evidence>
<evidence type="ECO:0000256" key="8">
    <source>
        <dbReference type="ARBA" id="ARBA00022792"/>
    </source>
</evidence>
<protein>
    <recommendedName>
        <fullName evidence="16">NADH dehydrogenase [ubiquinone] iron-sulfur protein 3</fullName>
        <ecNumber evidence="4">7.1.1.2</ecNumber>
    </recommendedName>
    <alternativeName>
        <fullName evidence="18">NADH dehydrogenase subunit 9</fullName>
    </alternativeName>
</protein>
<dbReference type="Pfam" id="PF00329">
    <property type="entry name" value="Complex1_30kDa"/>
    <property type="match status" value="1"/>
</dbReference>
<keyword evidence="9" id="KW-1278">Translocase</keyword>
<evidence type="ECO:0000256" key="16">
    <source>
        <dbReference type="ARBA" id="ARBA00029493"/>
    </source>
</evidence>
<dbReference type="InterPro" id="IPR001268">
    <property type="entry name" value="NADH_UbQ_OxRdtase_30kDa_su"/>
</dbReference>
<evidence type="ECO:0000256" key="11">
    <source>
        <dbReference type="ARBA" id="ARBA00023002"/>
    </source>
</evidence>
<evidence type="ECO:0000256" key="2">
    <source>
        <dbReference type="ARBA" id="ARBA00004273"/>
    </source>
</evidence>
<comment type="similarity">
    <text evidence="3">Belongs to the complex I 30 kDa subunit family.</text>
</comment>
<keyword evidence="14 20" id="KW-0496">Mitochondrion</keyword>
<dbReference type="AlphaFoldDB" id="A0A8F5V9Y0"/>
<comment type="catalytic activity">
    <reaction evidence="17">
        <text>a ubiquinone + NADH + 5 H(+)(in) = a ubiquinol + NAD(+) + 4 H(+)(out)</text>
        <dbReference type="Rhea" id="RHEA:29091"/>
        <dbReference type="Rhea" id="RHEA-COMP:9565"/>
        <dbReference type="Rhea" id="RHEA-COMP:9566"/>
        <dbReference type="ChEBI" id="CHEBI:15378"/>
        <dbReference type="ChEBI" id="CHEBI:16389"/>
        <dbReference type="ChEBI" id="CHEBI:17976"/>
        <dbReference type="ChEBI" id="CHEBI:57540"/>
        <dbReference type="ChEBI" id="CHEBI:57945"/>
        <dbReference type="EC" id="7.1.1.2"/>
    </reaction>
</comment>
<keyword evidence="13" id="KW-0830">Ubiquinone</keyword>
<gene>
    <name evidence="20" type="primary">nad9</name>
</gene>
<comment type="subcellular location">
    <subcellularLocation>
        <location evidence="2">Mitochondrion inner membrane</location>
    </subcellularLocation>
</comment>
<keyword evidence="15" id="KW-0472">Membrane</keyword>
<evidence type="ECO:0000256" key="7">
    <source>
        <dbReference type="ARBA" id="ARBA00022660"/>
    </source>
</evidence>
<comment type="function">
    <text evidence="1">Core subunit of the mitochondrial membrane respiratory chain NADH dehydrogenase (Complex I) that is believed to belong to the minimal assembly required for catalysis. Complex I functions in the transfer of electrons from NADH to the respiratory chain. The immediate electron acceptor for the enzyme is believed to be ubiquinone.</text>
</comment>
<evidence type="ECO:0000256" key="15">
    <source>
        <dbReference type="ARBA" id="ARBA00023136"/>
    </source>
</evidence>
<keyword evidence="7" id="KW-0679">Respiratory chain</keyword>
<dbReference type="SUPFAM" id="SSF143243">
    <property type="entry name" value="Nqo5-like"/>
    <property type="match status" value="1"/>
</dbReference>
<dbReference type="GO" id="GO:0016491">
    <property type="term" value="F:oxidoreductase activity"/>
    <property type="evidence" value="ECO:0007669"/>
    <property type="project" value="UniProtKB-KW"/>
</dbReference>
<evidence type="ECO:0000256" key="1">
    <source>
        <dbReference type="ARBA" id="ARBA00003257"/>
    </source>
</evidence>
<sequence length="254" mass="29699">MQPILDTELYKVCSEGSLLVASLSLLPLHSHAFLGRTNPTGDFRQVFLLRARSGTKIKLSLFSFMDNQSIFQYSWEILPKKWVHKMKRSEHGNRSYTNTDYPFPLLCFLKWHTYTRVQVSIDICGVDHPSRKRRFEVVHNLLSTRYNSRIRVQTSADEVTRISPVVSPFPSAGRWEREVWDMSGVSSINHPDLRRISTDYGFEGHPLRKDFPLSGYVEVRYDDPEKRVVSEPIEMTQEFRYFDFASPWEQRSDG</sequence>
<evidence type="ECO:0000256" key="12">
    <source>
        <dbReference type="ARBA" id="ARBA00023027"/>
    </source>
</evidence>
<keyword evidence="8" id="KW-0999">Mitochondrion inner membrane</keyword>
<evidence type="ECO:0000313" key="20">
    <source>
        <dbReference type="EMBL" id="QXO87001.1"/>
    </source>
</evidence>
<keyword evidence="5" id="KW-0813">Transport</keyword>